<sequence length="101" mass="10806">MTSCQMVCFPKDLDKPSTTTSTPIAPPARHRFPGVRGNMKADAAAIGVTPGQRACPPEVTAEFDWWSRLNNGRGTTVGQVLRTGPAPLRQFSHAAQAAMIT</sequence>
<feature type="region of interest" description="Disordered" evidence="1">
    <location>
        <begin position="15"/>
        <end position="35"/>
    </location>
</feature>
<evidence type="ECO:0000256" key="1">
    <source>
        <dbReference type="SAM" id="MobiDB-lite"/>
    </source>
</evidence>
<reference evidence="3" key="1">
    <citation type="journal article" date="2019" name="Int. J. Syst. Evol. Microbiol.">
        <title>The Global Catalogue of Microorganisms (GCM) 10K type strain sequencing project: providing services to taxonomists for standard genome sequencing and annotation.</title>
        <authorList>
            <consortium name="The Broad Institute Genomics Platform"/>
            <consortium name="The Broad Institute Genome Sequencing Center for Infectious Disease"/>
            <person name="Wu L."/>
            <person name="Ma J."/>
        </authorList>
    </citation>
    <scope>NUCLEOTIDE SEQUENCE [LARGE SCALE GENOMIC DNA]</scope>
    <source>
        <strain evidence="3">JCM 17342</strain>
    </source>
</reference>
<accession>A0ABP7RQW1</accession>
<gene>
    <name evidence="2" type="ORF">GCM10022247_21760</name>
</gene>
<evidence type="ECO:0000313" key="3">
    <source>
        <dbReference type="Proteomes" id="UP001501747"/>
    </source>
</evidence>
<comment type="caution">
    <text evidence="2">The sequence shown here is derived from an EMBL/GenBank/DDBJ whole genome shotgun (WGS) entry which is preliminary data.</text>
</comment>
<proteinExistence type="predicted"/>
<dbReference type="EMBL" id="BAABAL010000006">
    <property type="protein sequence ID" value="GAA4000847.1"/>
    <property type="molecule type" value="Genomic_DNA"/>
</dbReference>
<organism evidence="2 3">
    <name type="scientific">Allokutzneria multivorans</name>
    <dbReference type="NCBI Taxonomy" id="1142134"/>
    <lineage>
        <taxon>Bacteria</taxon>
        <taxon>Bacillati</taxon>
        <taxon>Actinomycetota</taxon>
        <taxon>Actinomycetes</taxon>
        <taxon>Pseudonocardiales</taxon>
        <taxon>Pseudonocardiaceae</taxon>
        <taxon>Allokutzneria</taxon>
    </lineage>
</organism>
<protein>
    <submittedName>
        <fullName evidence="2">Uncharacterized protein</fullName>
    </submittedName>
</protein>
<evidence type="ECO:0000313" key="2">
    <source>
        <dbReference type="EMBL" id="GAA4000847.1"/>
    </source>
</evidence>
<dbReference type="Proteomes" id="UP001501747">
    <property type="component" value="Unassembled WGS sequence"/>
</dbReference>
<keyword evidence="3" id="KW-1185">Reference proteome</keyword>
<name>A0ABP7RQW1_9PSEU</name>